<dbReference type="RefSeq" id="WP_163803677.1">
    <property type="nucleotide sequence ID" value="NZ_AP022620.1"/>
</dbReference>
<evidence type="ECO:0008006" key="3">
    <source>
        <dbReference type="Google" id="ProtNLM"/>
    </source>
</evidence>
<gene>
    <name evidence="1" type="ORF">MANY_15190</name>
</gene>
<reference evidence="1 2" key="1">
    <citation type="journal article" date="2019" name="Emerg. Microbes Infect.">
        <title>Comprehensive subspecies identification of 175 nontuberculous mycobacteria species based on 7547 genomic profiles.</title>
        <authorList>
            <person name="Matsumoto Y."/>
            <person name="Kinjo T."/>
            <person name="Motooka D."/>
            <person name="Nabeya D."/>
            <person name="Jung N."/>
            <person name="Uechi K."/>
            <person name="Horii T."/>
            <person name="Iida T."/>
            <person name="Fujita J."/>
            <person name="Nakamura S."/>
        </authorList>
    </citation>
    <scope>NUCLEOTIDE SEQUENCE [LARGE SCALE GENOMIC DNA]</scope>
    <source>
        <strain evidence="1 2">JCM 30275</strain>
    </source>
</reference>
<dbReference type="Proteomes" id="UP000467249">
    <property type="component" value="Chromosome"/>
</dbReference>
<evidence type="ECO:0000313" key="1">
    <source>
        <dbReference type="EMBL" id="BBZ76182.1"/>
    </source>
</evidence>
<dbReference type="AlphaFoldDB" id="A0A6N4W808"/>
<accession>A0A6N4W808</accession>
<dbReference type="KEGG" id="many:MANY_15190"/>
<proteinExistence type="predicted"/>
<organism evidence="1 2">
    <name type="scientific">Mycolicibacterium anyangense</name>
    <dbReference type="NCBI Taxonomy" id="1431246"/>
    <lineage>
        <taxon>Bacteria</taxon>
        <taxon>Bacillati</taxon>
        <taxon>Actinomycetota</taxon>
        <taxon>Actinomycetes</taxon>
        <taxon>Mycobacteriales</taxon>
        <taxon>Mycobacteriaceae</taxon>
        <taxon>Mycolicibacterium</taxon>
    </lineage>
</organism>
<protein>
    <recommendedName>
        <fullName evidence="3">Iron reductase</fullName>
    </recommendedName>
</protein>
<dbReference type="EMBL" id="AP022620">
    <property type="protein sequence ID" value="BBZ76182.1"/>
    <property type="molecule type" value="Genomic_DNA"/>
</dbReference>
<sequence>MTAAVADPLIRAMTIRRVLPVHESSRRLRRLTPDAPRVHGVALMADVSRRRWWPLESVIGSGRLAGMYDAAVVDLDNRRTAAAQVAAAFTHAVLGRVLTLLMLEGRAWDAGPDNLWMHVDSEGAIDWAGVVNPTLRVLPGDPAGTGVVRLPGEAALATWTAHRCHRSLAPLFDELQRLSAGASTATAMWQSVGAASVITATQVPLMSGASEVVCMRRAQALLDALAGFGLPVRALRRTAS</sequence>
<name>A0A6N4W808_9MYCO</name>
<keyword evidence="2" id="KW-1185">Reference proteome</keyword>
<evidence type="ECO:0000313" key="2">
    <source>
        <dbReference type="Proteomes" id="UP000467249"/>
    </source>
</evidence>